<gene>
    <name evidence="2" type="ORF">SAMN02910429_01596</name>
</gene>
<reference evidence="3" key="1">
    <citation type="submission" date="2016-10" db="EMBL/GenBank/DDBJ databases">
        <authorList>
            <person name="Varghese N."/>
            <person name="Submissions S."/>
        </authorList>
    </citation>
    <scope>NUCLEOTIDE SEQUENCE [LARGE SCALE GENOMIC DNA]</scope>
    <source>
        <strain evidence="3">S1b</strain>
    </source>
</reference>
<evidence type="ECO:0008006" key="4">
    <source>
        <dbReference type="Google" id="ProtNLM"/>
    </source>
</evidence>
<keyword evidence="3" id="KW-1185">Reference proteome</keyword>
<dbReference type="AlphaFoldDB" id="A0A1H9TDY1"/>
<protein>
    <recommendedName>
        <fullName evidence="4">Prepilin-type N-terminal cleavage/methylation domain-containing protein</fullName>
    </recommendedName>
</protein>
<keyword evidence="1" id="KW-0472">Membrane</keyword>
<name>A0A1H9TDY1_9FIRM</name>
<dbReference type="EMBL" id="FOGW01000016">
    <property type="protein sequence ID" value="SER95445.1"/>
    <property type="molecule type" value="Genomic_DNA"/>
</dbReference>
<proteinExistence type="predicted"/>
<dbReference type="RefSeq" id="WP_022748299.1">
    <property type="nucleotide sequence ID" value="NZ_FOGW01000016.1"/>
</dbReference>
<evidence type="ECO:0000256" key="1">
    <source>
        <dbReference type="SAM" id="Phobius"/>
    </source>
</evidence>
<sequence>MKKITNHHSSLFLIELMINLLIFLTIIGLCMQFFIKSTKLTETSKELHSSTIICNRISNIYSHGNTGFDSLLEAFPYSTDFNQNLVIYFDKNFVNTQERKCKYYCLVKTIKSRDHYDKIIISCYRKNKKKEIYSIKTTRYVQKHVQDYN</sequence>
<evidence type="ECO:0000313" key="3">
    <source>
        <dbReference type="Proteomes" id="UP000182471"/>
    </source>
</evidence>
<dbReference type="Proteomes" id="UP000182471">
    <property type="component" value="Unassembled WGS sequence"/>
</dbReference>
<feature type="transmembrane region" description="Helical" evidence="1">
    <location>
        <begin position="12"/>
        <end position="35"/>
    </location>
</feature>
<keyword evidence="1" id="KW-0812">Transmembrane</keyword>
<evidence type="ECO:0000313" key="2">
    <source>
        <dbReference type="EMBL" id="SER95445.1"/>
    </source>
</evidence>
<keyword evidence="1" id="KW-1133">Transmembrane helix</keyword>
<accession>A0A1H9TDY1</accession>
<organism evidence="2 3">
    <name type="scientific">Lachnobacterium bovis</name>
    <dbReference type="NCBI Taxonomy" id="140626"/>
    <lineage>
        <taxon>Bacteria</taxon>
        <taxon>Bacillati</taxon>
        <taxon>Bacillota</taxon>
        <taxon>Clostridia</taxon>
        <taxon>Lachnospirales</taxon>
        <taxon>Lachnospiraceae</taxon>
        <taxon>Lachnobacterium</taxon>
    </lineage>
</organism>